<dbReference type="PANTHER" id="PTHR48228">
    <property type="entry name" value="SUCCINYL-COA--D-CITRAMALATE COA-TRANSFERASE"/>
    <property type="match status" value="1"/>
</dbReference>
<dbReference type="Gene3D" id="3.40.50.10540">
    <property type="entry name" value="Crotonobetainyl-coa:carnitine coa-transferase, domain 1"/>
    <property type="match status" value="1"/>
</dbReference>
<evidence type="ECO:0000313" key="2">
    <source>
        <dbReference type="Proteomes" id="UP001597506"/>
    </source>
</evidence>
<gene>
    <name evidence="1" type="ORF">ACFSUL_17245</name>
</gene>
<reference evidence="2" key="1">
    <citation type="journal article" date="2019" name="Int. J. Syst. Evol. Microbiol.">
        <title>The Global Catalogue of Microorganisms (GCM) 10K type strain sequencing project: providing services to taxonomists for standard genome sequencing and annotation.</title>
        <authorList>
            <consortium name="The Broad Institute Genomics Platform"/>
            <consortium name="The Broad Institute Genome Sequencing Center for Infectious Disease"/>
            <person name="Wu L."/>
            <person name="Ma J."/>
        </authorList>
    </citation>
    <scope>NUCLEOTIDE SEQUENCE [LARGE SCALE GENOMIC DNA]</scope>
    <source>
        <strain evidence="2">KCTC 3913</strain>
    </source>
</reference>
<dbReference type="GO" id="GO:0016740">
    <property type="term" value="F:transferase activity"/>
    <property type="evidence" value="ECO:0007669"/>
    <property type="project" value="UniProtKB-KW"/>
</dbReference>
<dbReference type="SUPFAM" id="SSF89796">
    <property type="entry name" value="CoA-transferase family III (CaiB/BaiF)"/>
    <property type="match status" value="1"/>
</dbReference>
<dbReference type="InterPro" id="IPR044855">
    <property type="entry name" value="CoA-Trfase_III_dom3_sf"/>
</dbReference>
<dbReference type="RefSeq" id="WP_377937144.1">
    <property type="nucleotide sequence ID" value="NZ_JBHUMF010000031.1"/>
</dbReference>
<organism evidence="1 2">
    <name type="scientific">Bacillus seohaeanensis</name>
    <dbReference type="NCBI Taxonomy" id="284580"/>
    <lineage>
        <taxon>Bacteria</taxon>
        <taxon>Bacillati</taxon>
        <taxon>Bacillota</taxon>
        <taxon>Bacilli</taxon>
        <taxon>Bacillales</taxon>
        <taxon>Bacillaceae</taxon>
        <taxon>Bacillus</taxon>
    </lineage>
</organism>
<dbReference type="InterPro" id="IPR050509">
    <property type="entry name" value="CoA-transferase_III"/>
</dbReference>
<dbReference type="Proteomes" id="UP001597506">
    <property type="component" value="Unassembled WGS sequence"/>
</dbReference>
<dbReference type="InterPro" id="IPR003673">
    <property type="entry name" value="CoA-Trfase_fam_III"/>
</dbReference>
<accession>A0ABW5RVC5</accession>
<sequence>MPLKSIRVLDLTRLLPGPYCTMLLADFGAEVVKVEDPKIGDYARHYDPKVDEDSAIFHSLNRNKKSVCLDLKLQKGKIDFLGMVEKADVVVESFRPGVMKRLGIDYEKLKRINPGLVYCAITGYGQTGPYATEPGHDINYLSYAGLLNLMGEKDGKPAVPATQIADIGGGALPAAVGILLALLEREKSGKGQFIDISMMDGVISWLQTVLPNYLSTNLSPKRGEQMLDGSRACYGVYETKDARWLSVGALEPKFWKMFCHGIGKSDFISLLEAPLHEQHRLKYEIQTIIYQKTLSEWLEVFSETEACVSPVLTFEEMVENPQVIAREMIQTVSHSTLGTMKQIGIPIKLSETPGEIRTEAPRLGEHTEKFQKTLKNCSTKANKGVNG</sequence>
<dbReference type="InterPro" id="IPR023606">
    <property type="entry name" value="CoA-Trfase_III_dom_1_sf"/>
</dbReference>
<proteinExistence type="predicted"/>
<keyword evidence="1" id="KW-0808">Transferase</keyword>
<dbReference type="Gene3D" id="3.30.1540.10">
    <property type="entry name" value="formyl-coa transferase, domain 3"/>
    <property type="match status" value="1"/>
</dbReference>
<dbReference type="PANTHER" id="PTHR48228:SF5">
    <property type="entry name" value="ALPHA-METHYLACYL-COA RACEMASE"/>
    <property type="match status" value="1"/>
</dbReference>
<name>A0ABW5RVC5_9BACI</name>
<comment type="caution">
    <text evidence="1">The sequence shown here is derived from an EMBL/GenBank/DDBJ whole genome shotgun (WGS) entry which is preliminary data.</text>
</comment>
<evidence type="ECO:0000313" key="1">
    <source>
        <dbReference type="EMBL" id="MFD2682488.1"/>
    </source>
</evidence>
<keyword evidence="2" id="KW-1185">Reference proteome</keyword>
<dbReference type="EMBL" id="JBHUMF010000031">
    <property type="protein sequence ID" value="MFD2682488.1"/>
    <property type="molecule type" value="Genomic_DNA"/>
</dbReference>
<dbReference type="Pfam" id="PF02515">
    <property type="entry name" value="CoA_transf_3"/>
    <property type="match status" value="1"/>
</dbReference>
<protein>
    <submittedName>
        <fullName evidence="1">CaiB/BaiF CoA transferase family protein</fullName>
    </submittedName>
</protein>